<dbReference type="InterPro" id="IPR036388">
    <property type="entry name" value="WH-like_DNA-bd_sf"/>
</dbReference>
<dbReference type="InterPro" id="IPR005471">
    <property type="entry name" value="Tscrpt_reg_IclR_N"/>
</dbReference>
<evidence type="ECO:0000313" key="2">
    <source>
        <dbReference type="EMBL" id="KAK90479.1"/>
    </source>
</evidence>
<dbReference type="SUPFAM" id="SSF46785">
    <property type="entry name" value="Winged helix' DNA-binding domain"/>
    <property type="match status" value="1"/>
</dbReference>
<dbReference type="AlphaFoldDB" id="A0A158M3M0"/>
<protein>
    <submittedName>
        <fullName evidence="2">Sugar-specific transcriptional regulator, TrmB family</fullName>
    </submittedName>
</protein>
<dbReference type="Proteomes" id="UP000026682">
    <property type="component" value="Unassembled WGS sequence"/>
</dbReference>
<dbReference type="InterPro" id="IPR036390">
    <property type="entry name" value="WH_DNA-bd_sf"/>
</dbReference>
<sequence>MQESETAAAGPRTLRRGLTVLAALRDQGNNGLSVTDIARQTGIQRPTIYRLLAALLEAGLVSTVQGSKKYRAELGA</sequence>
<dbReference type="Pfam" id="PF09339">
    <property type="entry name" value="HTH_IclR"/>
    <property type="match status" value="1"/>
</dbReference>
<proteinExistence type="predicted"/>
<gene>
    <name evidence="2" type="ORF">L497_1760</name>
</gene>
<dbReference type="Gene3D" id="1.10.10.10">
    <property type="entry name" value="Winged helix-like DNA-binding domain superfamily/Winged helix DNA-binding domain"/>
    <property type="match status" value="1"/>
</dbReference>
<dbReference type="PROSITE" id="PS51077">
    <property type="entry name" value="HTH_ICLR"/>
    <property type="match status" value="1"/>
</dbReference>
<reference evidence="2 3" key="1">
    <citation type="submission" date="2014-03" db="EMBL/GenBank/DDBJ databases">
        <title>Genome sequence of Bordetella holmseii.</title>
        <authorList>
            <person name="Harvill E."/>
            <person name="Goodfield L.L."/>
            <person name="Ivanov Y."/>
            <person name="Meyer J.A."/>
            <person name="Newth C."/>
            <person name="Cassiday P."/>
            <person name="Tondella M.L."/>
            <person name="Liao P."/>
            <person name="Zimmerman J."/>
            <person name="Meert K."/>
            <person name="Wessel D."/>
            <person name="Berger J."/>
            <person name="Dean J.M."/>
            <person name="Holubkov R."/>
            <person name="Burr J."/>
            <person name="Liu T."/>
            <person name="Brinkac L.M."/>
            <person name="Sanka R."/>
            <person name="Kim M."/>
            <person name="Losada L."/>
        </authorList>
    </citation>
    <scope>NUCLEOTIDE SEQUENCE [LARGE SCALE GENOMIC DNA]</scope>
    <source>
        <strain evidence="2 3">CDC-H585-BH</strain>
    </source>
</reference>
<feature type="domain" description="HTH iclR-type" evidence="1">
    <location>
        <begin position="11"/>
        <end position="74"/>
    </location>
</feature>
<evidence type="ECO:0000259" key="1">
    <source>
        <dbReference type="PROSITE" id="PS51077"/>
    </source>
</evidence>
<comment type="caution">
    <text evidence="2">The sequence shown here is derived from an EMBL/GenBank/DDBJ whole genome shotgun (WGS) entry which is preliminary data.</text>
</comment>
<dbReference type="GO" id="GO:0003700">
    <property type="term" value="F:DNA-binding transcription factor activity"/>
    <property type="evidence" value="ECO:0007669"/>
    <property type="project" value="TreeGrafter"/>
</dbReference>
<organism evidence="2 3">
    <name type="scientific">Bordetella holmesii CDC-H585-BH</name>
    <dbReference type="NCBI Taxonomy" id="1331206"/>
    <lineage>
        <taxon>Bacteria</taxon>
        <taxon>Pseudomonadati</taxon>
        <taxon>Pseudomonadota</taxon>
        <taxon>Betaproteobacteria</taxon>
        <taxon>Burkholderiales</taxon>
        <taxon>Alcaligenaceae</taxon>
        <taxon>Bordetella</taxon>
    </lineage>
</organism>
<dbReference type="GO" id="GO:0003677">
    <property type="term" value="F:DNA binding"/>
    <property type="evidence" value="ECO:0007669"/>
    <property type="project" value="InterPro"/>
</dbReference>
<dbReference type="PATRIC" id="fig|1331206.3.peg.2105"/>
<evidence type="ECO:0000313" key="3">
    <source>
        <dbReference type="Proteomes" id="UP000026682"/>
    </source>
</evidence>
<dbReference type="PANTHER" id="PTHR30136:SF35">
    <property type="entry name" value="HTH-TYPE TRANSCRIPTIONAL REGULATOR RV1719"/>
    <property type="match status" value="1"/>
</dbReference>
<accession>A0A158M3M0</accession>
<dbReference type="InterPro" id="IPR050707">
    <property type="entry name" value="HTH_MetabolicPath_Reg"/>
</dbReference>
<dbReference type="PANTHER" id="PTHR30136">
    <property type="entry name" value="HELIX-TURN-HELIX TRANSCRIPTIONAL REGULATOR, ICLR FAMILY"/>
    <property type="match status" value="1"/>
</dbReference>
<name>A0A158M3M0_9BORD</name>
<dbReference type="EMBL" id="JFZZ01000073">
    <property type="protein sequence ID" value="KAK90479.1"/>
    <property type="molecule type" value="Genomic_DNA"/>
</dbReference>
<dbReference type="GO" id="GO:0045892">
    <property type="term" value="P:negative regulation of DNA-templated transcription"/>
    <property type="evidence" value="ECO:0007669"/>
    <property type="project" value="TreeGrafter"/>
</dbReference>